<dbReference type="PROSITE" id="PS51257">
    <property type="entry name" value="PROKAR_LIPOPROTEIN"/>
    <property type="match status" value="1"/>
</dbReference>
<name>A0AAN6YU29_9PEZI</name>
<keyword evidence="2" id="KW-1185">Reference proteome</keyword>
<evidence type="ECO:0000313" key="1">
    <source>
        <dbReference type="EMBL" id="KAK4114066.1"/>
    </source>
</evidence>
<gene>
    <name evidence="1" type="ORF">N656DRAFT_777198</name>
</gene>
<dbReference type="GeneID" id="89938902"/>
<organism evidence="1 2">
    <name type="scientific">Canariomyces notabilis</name>
    <dbReference type="NCBI Taxonomy" id="2074819"/>
    <lineage>
        <taxon>Eukaryota</taxon>
        <taxon>Fungi</taxon>
        <taxon>Dikarya</taxon>
        <taxon>Ascomycota</taxon>
        <taxon>Pezizomycotina</taxon>
        <taxon>Sordariomycetes</taxon>
        <taxon>Sordariomycetidae</taxon>
        <taxon>Sordariales</taxon>
        <taxon>Chaetomiaceae</taxon>
        <taxon>Canariomyces</taxon>
    </lineage>
</organism>
<dbReference type="AlphaFoldDB" id="A0AAN6YU29"/>
<protein>
    <submittedName>
        <fullName evidence="1">Uncharacterized protein</fullName>
    </submittedName>
</protein>
<proteinExistence type="predicted"/>
<dbReference type="RefSeq" id="XP_064671636.1">
    <property type="nucleotide sequence ID" value="XM_064814777.1"/>
</dbReference>
<comment type="caution">
    <text evidence="1">The sequence shown here is derived from an EMBL/GenBank/DDBJ whole genome shotgun (WGS) entry which is preliminary data.</text>
</comment>
<dbReference type="Proteomes" id="UP001302812">
    <property type="component" value="Unassembled WGS sequence"/>
</dbReference>
<sequence length="71" mass="7231">MHNRCQIPGAAVITPGHFAAVSCQIAYVTQSAKANSDVLFSHTASLIPSVPSCCAPLSSAGLLHRVPGVAC</sequence>
<reference evidence="1" key="1">
    <citation type="journal article" date="2023" name="Mol. Phylogenet. Evol.">
        <title>Genome-scale phylogeny and comparative genomics of the fungal order Sordariales.</title>
        <authorList>
            <person name="Hensen N."/>
            <person name="Bonometti L."/>
            <person name="Westerberg I."/>
            <person name="Brannstrom I.O."/>
            <person name="Guillou S."/>
            <person name="Cros-Aarteil S."/>
            <person name="Calhoun S."/>
            <person name="Haridas S."/>
            <person name="Kuo A."/>
            <person name="Mondo S."/>
            <person name="Pangilinan J."/>
            <person name="Riley R."/>
            <person name="LaButti K."/>
            <person name="Andreopoulos B."/>
            <person name="Lipzen A."/>
            <person name="Chen C."/>
            <person name="Yan M."/>
            <person name="Daum C."/>
            <person name="Ng V."/>
            <person name="Clum A."/>
            <person name="Steindorff A."/>
            <person name="Ohm R.A."/>
            <person name="Martin F."/>
            <person name="Silar P."/>
            <person name="Natvig D.O."/>
            <person name="Lalanne C."/>
            <person name="Gautier V."/>
            <person name="Ament-Velasquez S.L."/>
            <person name="Kruys A."/>
            <person name="Hutchinson M.I."/>
            <person name="Powell A.J."/>
            <person name="Barry K."/>
            <person name="Miller A.N."/>
            <person name="Grigoriev I.V."/>
            <person name="Debuchy R."/>
            <person name="Gladieux P."/>
            <person name="Hiltunen Thoren M."/>
            <person name="Johannesson H."/>
        </authorList>
    </citation>
    <scope>NUCLEOTIDE SEQUENCE</scope>
    <source>
        <strain evidence="1">CBS 508.74</strain>
    </source>
</reference>
<evidence type="ECO:0000313" key="2">
    <source>
        <dbReference type="Proteomes" id="UP001302812"/>
    </source>
</evidence>
<accession>A0AAN6YU29</accession>
<reference evidence="1" key="2">
    <citation type="submission" date="2023-05" db="EMBL/GenBank/DDBJ databases">
        <authorList>
            <consortium name="Lawrence Berkeley National Laboratory"/>
            <person name="Steindorff A."/>
            <person name="Hensen N."/>
            <person name="Bonometti L."/>
            <person name="Westerberg I."/>
            <person name="Brannstrom I.O."/>
            <person name="Guillou S."/>
            <person name="Cros-Aarteil S."/>
            <person name="Calhoun S."/>
            <person name="Haridas S."/>
            <person name="Kuo A."/>
            <person name="Mondo S."/>
            <person name="Pangilinan J."/>
            <person name="Riley R."/>
            <person name="Labutti K."/>
            <person name="Andreopoulos B."/>
            <person name="Lipzen A."/>
            <person name="Chen C."/>
            <person name="Yanf M."/>
            <person name="Daum C."/>
            <person name="Ng V."/>
            <person name="Clum A."/>
            <person name="Ohm R."/>
            <person name="Martin F."/>
            <person name="Silar P."/>
            <person name="Natvig D."/>
            <person name="Lalanne C."/>
            <person name="Gautier V."/>
            <person name="Ament-Velasquez S.L."/>
            <person name="Kruys A."/>
            <person name="Hutchinson M.I."/>
            <person name="Powell A.J."/>
            <person name="Barry K."/>
            <person name="Miller A.N."/>
            <person name="Grigoriev I.V."/>
            <person name="Debuchy R."/>
            <person name="Gladieux P."/>
            <person name="Thoren M.H."/>
            <person name="Johannesson H."/>
        </authorList>
    </citation>
    <scope>NUCLEOTIDE SEQUENCE</scope>
    <source>
        <strain evidence="1">CBS 508.74</strain>
    </source>
</reference>
<dbReference type="EMBL" id="MU853337">
    <property type="protein sequence ID" value="KAK4114066.1"/>
    <property type="molecule type" value="Genomic_DNA"/>
</dbReference>